<feature type="signal peptide" evidence="2">
    <location>
        <begin position="1"/>
        <end position="23"/>
    </location>
</feature>
<proteinExistence type="predicted"/>
<evidence type="ECO:0008006" key="5">
    <source>
        <dbReference type="Google" id="ProtNLM"/>
    </source>
</evidence>
<evidence type="ECO:0000256" key="2">
    <source>
        <dbReference type="SAM" id="SignalP"/>
    </source>
</evidence>
<comment type="caution">
    <text evidence="3">The sequence shown here is derived from an EMBL/GenBank/DDBJ whole genome shotgun (WGS) entry which is preliminary data.</text>
</comment>
<dbReference type="PROSITE" id="PS51257">
    <property type="entry name" value="PROKAR_LIPOPROTEIN"/>
    <property type="match status" value="1"/>
</dbReference>
<keyword evidence="2" id="KW-0732">Signal</keyword>
<evidence type="ECO:0000256" key="1">
    <source>
        <dbReference type="SAM" id="MobiDB-lite"/>
    </source>
</evidence>
<sequence>MLIKAIFSAVFFALISLSISACSTTGQGNSSGMTHSSPAGGGTSGGGGMGGGGMGGGY</sequence>
<evidence type="ECO:0000313" key="4">
    <source>
        <dbReference type="Proteomes" id="UP001172630"/>
    </source>
</evidence>
<reference evidence="3" key="1">
    <citation type="submission" date="2023-06" db="EMBL/GenBank/DDBJ databases">
        <title>Phylogenetic Diversity of Rhizobium strains.</title>
        <authorList>
            <person name="Moura F.T."/>
            <person name="Helene L.C.F."/>
            <person name="Hungria M."/>
        </authorList>
    </citation>
    <scope>NUCLEOTIDE SEQUENCE</scope>
    <source>
        <strain evidence="3">CCGE524</strain>
    </source>
</reference>
<protein>
    <recommendedName>
        <fullName evidence="5">Lipoprotein</fullName>
    </recommendedName>
</protein>
<evidence type="ECO:0000313" key="3">
    <source>
        <dbReference type="EMBL" id="MDL2404761.1"/>
    </source>
</evidence>
<gene>
    <name evidence="3" type="ORF">PY650_03625</name>
</gene>
<feature type="compositionally biased region" description="Gly residues" evidence="1">
    <location>
        <begin position="39"/>
        <end position="58"/>
    </location>
</feature>
<accession>A0ABT7K821</accession>
<keyword evidence="4" id="KW-1185">Reference proteome</keyword>
<dbReference type="RefSeq" id="WP_285877692.1">
    <property type="nucleotide sequence ID" value="NZ_JARFYN010000003.1"/>
</dbReference>
<name>A0ABT7K821_9HYPH</name>
<feature type="region of interest" description="Disordered" evidence="1">
    <location>
        <begin position="23"/>
        <end position="58"/>
    </location>
</feature>
<feature type="chain" id="PRO_5046941876" description="Lipoprotein" evidence="2">
    <location>
        <begin position="24"/>
        <end position="58"/>
    </location>
</feature>
<feature type="compositionally biased region" description="Polar residues" evidence="1">
    <location>
        <begin position="23"/>
        <end position="37"/>
    </location>
</feature>
<dbReference type="EMBL" id="JARFYN010000003">
    <property type="protein sequence ID" value="MDL2404761.1"/>
    <property type="molecule type" value="Genomic_DNA"/>
</dbReference>
<organism evidence="3 4">
    <name type="scientific">Rhizobium calliandrae</name>
    <dbReference type="NCBI Taxonomy" id="1312182"/>
    <lineage>
        <taxon>Bacteria</taxon>
        <taxon>Pseudomonadati</taxon>
        <taxon>Pseudomonadota</taxon>
        <taxon>Alphaproteobacteria</taxon>
        <taxon>Hyphomicrobiales</taxon>
        <taxon>Rhizobiaceae</taxon>
        <taxon>Rhizobium/Agrobacterium group</taxon>
        <taxon>Rhizobium</taxon>
    </lineage>
</organism>
<dbReference type="Proteomes" id="UP001172630">
    <property type="component" value="Unassembled WGS sequence"/>
</dbReference>